<feature type="compositionally biased region" description="Polar residues" evidence="1">
    <location>
        <begin position="128"/>
        <end position="147"/>
    </location>
</feature>
<dbReference type="OrthoDB" id="9111418at2"/>
<dbReference type="EMBL" id="CP001738">
    <property type="protein sequence ID" value="ACY96376.1"/>
    <property type="molecule type" value="Genomic_DNA"/>
</dbReference>
<organism evidence="2 3">
    <name type="scientific">Thermomonospora curvata (strain ATCC 19995 / DSM 43183 / JCM 3096 / KCTC 9072 / NBRC 15933 / NCIMB 10081 / Henssen B9)</name>
    <dbReference type="NCBI Taxonomy" id="471852"/>
    <lineage>
        <taxon>Bacteria</taxon>
        <taxon>Bacillati</taxon>
        <taxon>Actinomycetota</taxon>
        <taxon>Actinomycetes</taxon>
        <taxon>Streptosporangiales</taxon>
        <taxon>Thermomonosporaceae</taxon>
        <taxon>Thermomonospora</taxon>
    </lineage>
</organism>
<dbReference type="STRING" id="471852.Tcur_0785"/>
<keyword evidence="3" id="KW-1185">Reference proteome</keyword>
<accession>D1A5L6</accession>
<evidence type="ECO:0000313" key="2">
    <source>
        <dbReference type="EMBL" id="ACY96376.1"/>
    </source>
</evidence>
<dbReference type="KEGG" id="tcu:Tcur_0785"/>
<dbReference type="AlphaFoldDB" id="D1A5L6"/>
<gene>
    <name evidence="2" type="ordered locus">Tcur_0785</name>
</gene>
<evidence type="ECO:0000256" key="1">
    <source>
        <dbReference type="SAM" id="MobiDB-lite"/>
    </source>
</evidence>
<evidence type="ECO:0000313" key="3">
    <source>
        <dbReference type="Proteomes" id="UP000001918"/>
    </source>
</evidence>
<dbReference type="Proteomes" id="UP000001918">
    <property type="component" value="Chromosome"/>
</dbReference>
<protein>
    <submittedName>
        <fullName evidence="2">Uncharacterized protein</fullName>
    </submittedName>
</protein>
<sequence length="147" mass="16271">MGNGSKKGAGEEIAAKGAGIFGKAAEELFELPNKAGKRIHFLRPIKSNHVHARGYRLPRLRKGEKRPVAKYEPAGDAQQDLRDAVNLARRHNKDTGGNYAAYRYIDKDGNERILVARDGKEDEKIPGNTDSTPITPSSRAELSYWTN</sequence>
<dbReference type="HOGENOM" id="CLU_1767176_0_0_11"/>
<name>D1A5L6_THECD</name>
<reference evidence="2 3" key="1">
    <citation type="journal article" date="2011" name="Stand. Genomic Sci.">
        <title>Complete genome sequence of Thermomonospora curvata type strain (B9).</title>
        <authorList>
            <person name="Chertkov O."/>
            <person name="Sikorski J."/>
            <person name="Nolan M."/>
            <person name="Lapidus A."/>
            <person name="Lucas S."/>
            <person name="Del Rio T.G."/>
            <person name="Tice H."/>
            <person name="Cheng J.F."/>
            <person name="Goodwin L."/>
            <person name="Pitluck S."/>
            <person name="Liolios K."/>
            <person name="Ivanova N."/>
            <person name="Mavromatis K."/>
            <person name="Mikhailova N."/>
            <person name="Ovchinnikova G."/>
            <person name="Pati A."/>
            <person name="Chen A."/>
            <person name="Palaniappan K."/>
            <person name="Djao O.D."/>
            <person name="Land M."/>
            <person name="Hauser L."/>
            <person name="Chang Y.J."/>
            <person name="Jeffries C.D."/>
            <person name="Brettin T."/>
            <person name="Han C."/>
            <person name="Detter J.C."/>
            <person name="Rohde M."/>
            <person name="Goker M."/>
            <person name="Woyke T."/>
            <person name="Bristow J."/>
            <person name="Eisen J.A."/>
            <person name="Markowitz V."/>
            <person name="Hugenholtz P."/>
            <person name="Klenk H.P."/>
            <person name="Kyrpides N.C."/>
        </authorList>
    </citation>
    <scope>NUCLEOTIDE SEQUENCE [LARGE SCALE GENOMIC DNA]</scope>
    <source>
        <strain evidence="3">ATCC 19995 / DSM 43183 / JCM 3096 / KCTC 9072 / NBRC 15933 / NCIMB 10081 / Henssen B9</strain>
    </source>
</reference>
<feature type="region of interest" description="Disordered" evidence="1">
    <location>
        <begin position="117"/>
        <end position="147"/>
    </location>
</feature>
<dbReference type="RefSeq" id="WP_012851160.1">
    <property type="nucleotide sequence ID" value="NC_013510.1"/>
</dbReference>
<proteinExistence type="predicted"/>